<name>A0ABV4U423_9BACT</name>
<dbReference type="Proteomes" id="UP001575105">
    <property type="component" value="Unassembled WGS sequence"/>
</dbReference>
<accession>A0ABV4U423</accession>
<comment type="caution">
    <text evidence="1">The sequence shown here is derived from an EMBL/GenBank/DDBJ whole genome shotgun (WGS) entry which is preliminary data.</text>
</comment>
<dbReference type="RefSeq" id="WP_425345277.1">
    <property type="nucleotide sequence ID" value="NZ_JBGUBD010000004.1"/>
</dbReference>
<reference evidence="1 2" key="1">
    <citation type="submission" date="2024-08" db="EMBL/GenBank/DDBJ databases">
        <title>Whole-genome sequencing of halo(alkali)philic microorganisms from hypersaline lakes.</title>
        <authorList>
            <person name="Sorokin D.Y."/>
            <person name="Merkel A.Y."/>
            <person name="Messina E."/>
            <person name="Yakimov M."/>
        </authorList>
    </citation>
    <scope>NUCLEOTIDE SEQUENCE [LARGE SCALE GENOMIC DNA]</scope>
    <source>
        <strain evidence="1 2">AB-hyl4</strain>
    </source>
</reference>
<keyword evidence="2" id="KW-1185">Reference proteome</keyword>
<proteinExistence type="predicted"/>
<gene>
    <name evidence="1" type="ORF">ACERK3_08605</name>
</gene>
<evidence type="ECO:0008006" key="3">
    <source>
        <dbReference type="Google" id="ProtNLM"/>
    </source>
</evidence>
<dbReference type="EMBL" id="JBGUBD010000004">
    <property type="protein sequence ID" value="MFA9478355.1"/>
    <property type="molecule type" value="Genomic_DNA"/>
</dbReference>
<evidence type="ECO:0000313" key="2">
    <source>
        <dbReference type="Proteomes" id="UP001575105"/>
    </source>
</evidence>
<evidence type="ECO:0000313" key="1">
    <source>
        <dbReference type="EMBL" id="MFA9478355.1"/>
    </source>
</evidence>
<sequence length="106" mass="12136">MFPKLFVAIVFAAAIGAVLLGLRQHRLEMMHDMVRVHREMDAVRQQTWDLQVRIAERLEPEALRDAVERADLSLEPAVPPALLPRGPVSVHPRVAEIEYEPRPDQR</sequence>
<protein>
    <recommendedName>
        <fullName evidence="3">Cell division protein FtsL</fullName>
    </recommendedName>
</protein>
<organism evidence="1 2">
    <name type="scientific">Natronomicrosphaera hydrolytica</name>
    <dbReference type="NCBI Taxonomy" id="3242702"/>
    <lineage>
        <taxon>Bacteria</taxon>
        <taxon>Pseudomonadati</taxon>
        <taxon>Planctomycetota</taxon>
        <taxon>Phycisphaerae</taxon>
        <taxon>Phycisphaerales</taxon>
        <taxon>Phycisphaeraceae</taxon>
        <taxon>Natronomicrosphaera</taxon>
    </lineage>
</organism>